<organism evidence="1 2">
    <name type="scientific">Kwoniella heveanensis BCC8398</name>
    <dbReference type="NCBI Taxonomy" id="1296120"/>
    <lineage>
        <taxon>Eukaryota</taxon>
        <taxon>Fungi</taxon>
        <taxon>Dikarya</taxon>
        <taxon>Basidiomycota</taxon>
        <taxon>Agaricomycotina</taxon>
        <taxon>Tremellomycetes</taxon>
        <taxon>Tremellales</taxon>
        <taxon>Cryptococcaceae</taxon>
        <taxon>Kwoniella</taxon>
    </lineage>
</organism>
<accession>A0A1B9GLD1</accession>
<proteinExistence type="predicted"/>
<reference evidence="1 2" key="1">
    <citation type="submission" date="2013-07" db="EMBL/GenBank/DDBJ databases">
        <title>The Genome Sequence of Cryptococcus heveanensis BCC8398.</title>
        <authorList>
            <consortium name="The Broad Institute Genome Sequencing Platform"/>
            <person name="Cuomo C."/>
            <person name="Litvintseva A."/>
            <person name="Chen Y."/>
            <person name="Heitman J."/>
            <person name="Sun S."/>
            <person name="Springer D."/>
            <person name="Dromer F."/>
            <person name="Young S.K."/>
            <person name="Zeng Q."/>
            <person name="Gargeya S."/>
            <person name="Fitzgerald M."/>
            <person name="Abouelleil A."/>
            <person name="Alvarado L."/>
            <person name="Berlin A.M."/>
            <person name="Chapman S.B."/>
            <person name="Dewar J."/>
            <person name="Goldberg J."/>
            <person name="Griggs A."/>
            <person name="Gujja S."/>
            <person name="Hansen M."/>
            <person name="Howarth C."/>
            <person name="Imamovic A."/>
            <person name="Larimer J."/>
            <person name="McCowan C."/>
            <person name="Murphy C."/>
            <person name="Pearson M."/>
            <person name="Priest M."/>
            <person name="Roberts A."/>
            <person name="Saif S."/>
            <person name="Shea T."/>
            <person name="Sykes S."/>
            <person name="Wortman J."/>
            <person name="Nusbaum C."/>
            <person name="Birren B."/>
        </authorList>
    </citation>
    <scope>NUCLEOTIDE SEQUENCE [LARGE SCALE GENOMIC DNA]</scope>
    <source>
        <strain evidence="1 2">BCC8398</strain>
    </source>
</reference>
<dbReference type="Proteomes" id="UP000092666">
    <property type="component" value="Unassembled WGS sequence"/>
</dbReference>
<reference evidence="2" key="2">
    <citation type="submission" date="2013-12" db="EMBL/GenBank/DDBJ databases">
        <title>Evolution of pathogenesis and genome organization in the Tremellales.</title>
        <authorList>
            <person name="Cuomo C."/>
            <person name="Litvintseva A."/>
            <person name="Heitman J."/>
            <person name="Chen Y."/>
            <person name="Sun S."/>
            <person name="Springer D."/>
            <person name="Dromer F."/>
            <person name="Young S."/>
            <person name="Zeng Q."/>
            <person name="Chapman S."/>
            <person name="Gujja S."/>
            <person name="Saif S."/>
            <person name="Birren B."/>
        </authorList>
    </citation>
    <scope>NUCLEOTIDE SEQUENCE [LARGE SCALE GENOMIC DNA]</scope>
    <source>
        <strain evidence="2">BCC8398</strain>
    </source>
</reference>
<sequence>MYFPSRSTPSRDYPRLPWGRQWSIYAASRKNVPKLKKGEDPFSGVIADKKKPSKWVKYWMKEEERLAKAMRHAGICLFEGWDKGVADDRVVKAMLSGCVVAIVPPHTLHGTGE</sequence>
<keyword evidence="2" id="KW-1185">Reference proteome</keyword>
<dbReference type="EMBL" id="KI669512">
    <property type="protein sequence ID" value="OCF31817.1"/>
    <property type="molecule type" value="Genomic_DNA"/>
</dbReference>
<name>A0A1B9GLD1_9TREE</name>
<evidence type="ECO:0000313" key="1">
    <source>
        <dbReference type="EMBL" id="OCF31817.1"/>
    </source>
</evidence>
<evidence type="ECO:0000313" key="2">
    <source>
        <dbReference type="Proteomes" id="UP000092666"/>
    </source>
</evidence>
<protein>
    <submittedName>
        <fullName evidence="1">Uncharacterized protein</fullName>
    </submittedName>
</protein>
<dbReference type="OrthoDB" id="2596659at2759"/>
<dbReference type="AlphaFoldDB" id="A0A1B9GLD1"/>
<gene>
    <name evidence="1" type="ORF">I316_06415</name>
</gene>